<protein>
    <submittedName>
        <fullName evidence="1">Uncharacterized protein</fullName>
    </submittedName>
</protein>
<sequence length="118" mass="13664">MAANEANPTTPTPNHDFIFITYNDDQNGWHHDKTTQRIVRLALRNRYLSYPSRYLRLIQRYEGWGVILTEFWSINSLAMNMEGDWIGYILADDATLHAQLALTTLTLDVDSPDKTSYL</sequence>
<comment type="caution">
    <text evidence="1">The sequence shown here is derived from an EMBL/GenBank/DDBJ whole genome shotgun (WGS) entry which is preliminary data.</text>
</comment>
<organism evidence="1 2">
    <name type="scientific">Extremus antarcticus</name>
    <dbReference type="NCBI Taxonomy" id="702011"/>
    <lineage>
        <taxon>Eukaryota</taxon>
        <taxon>Fungi</taxon>
        <taxon>Dikarya</taxon>
        <taxon>Ascomycota</taxon>
        <taxon>Pezizomycotina</taxon>
        <taxon>Dothideomycetes</taxon>
        <taxon>Dothideomycetidae</taxon>
        <taxon>Mycosphaerellales</taxon>
        <taxon>Extremaceae</taxon>
        <taxon>Extremus</taxon>
    </lineage>
</organism>
<evidence type="ECO:0000313" key="1">
    <source>
        <dbReference type="EMBL" id="KAK3050079.1"/>
    </source>
</evidence>
<name>A0AAJ0DH16_9PEZI</name>
<keyword evidence="2" id="KW-1185">Reference proteome</keyword>
<proteinExistence type="predicted"/>
<gene>
    <name evidence="1" type="ORF">LTR09_008734</name>
</gene>
<accession>A0AAJ0DH16</accession>
<dbReference type="AlphaFoldDB" id="A0AAJ0DH16"/>
<dbReference type="Proteomes" id="UP001271007">
    <property type="component" value="Unassembled WGS sequence"/>
</dbReference>
<dbReference type="EMBL" id="JAWDJX010000035">
    <property type="protein sequence ID" value="KAK3050079.1"/>
    <property type="molecule type" value="Genomic_DNA"/>
</dbReference>
<evidence type="ECO:0000313" key="2">
    <source>
        <dbReference type="Proteomes" id="UP001271007"/>
    </source>
</evidence>
<reference evidence="1" key="1">
    <citation type="submission" date="2023-04" db="EMBL/GenBank/DDBJ databases">
        <title>Black Yeasts Isolated from many extreme environments.</title>
        <authorList>
            <person name="Coleine C."/>
            <person name="Stajich J.E."/>
            <person name="Selbmann L."/>
        </authorList>
    </citation>
    <scope>NUCLEOTIDE SEQUENCE</scope>
    <source>
        <strain evidence="1">CCFEE 5312</strain>
    </source>
</reference>